<comment type="caution">
    <text evidence="3">The sequence shown here is derived from an EMBL/GenBank/DDBJ whole genome shotgun (WGS) entry which is preliminary data.</text>
</comment>
<dbReference type="Pfam" id="PF04954">
    <property type="entry name" value="SIP"/>
    <property type="match status" value="1"/>
</dbReference>
<dbReference type="PANTHER" id="PTHR30157">
    <property type="entry name" value="FERRIC REDUCTASE, NADPH-DEPENDENT"/>
    <property type="match status" value="1"/>
</dbReference>
<dbReference type="CDD" id="cd06193">
    <property type="entry name" value="siderophore_interacting"/>
    <property type="match status" value="1"/>
</dbReference>
<dbReference type="InterPro" id="IPR007037">
    <property type="entry name" value="SIP_rossman_dom"/>
</dbReference>
<comment type="similarity">
    <text evidence="1">Belongs to the SIP oxidoreductase family.</text>
</comment>
<dbReference type="AlphaFoldDB" id="M2SBH4"/>
<dbReference type="GO" id="GO:0016491">
    <property type="term" value="F:oxidoreductase activity"/>
    <property type="evidence" value="ECO:0007669"/>
    <property type="project" value="InterPro"/>
</dbReference>
<dbReference type="Gene3D" id="2.40.30.10">
    <property type="entry name" value="Translation factors"/>
    <property type="match status" value="1"/>
</dbReference>
<dbReference type="PANTHER" id="PTHR30157:SF0">
    <property type="entry name" value="NADPH-DEPENDENT FERRIC-CHELATE REDUCTASE"/>
    <property type="match status" value="1"/>
</dbReference>
<dbReference type="InterPro" id="IPR013113">
    <property type="entry name" value="SIP_FAD-bd"/>
</dbReference>
<feature type="domain" description="FAD-binding FR-type" evidence="2">
    <location>
        <begin position="5"/>
        <end position="109"/>
    </location>
</feature>
<name>M2SBH4_9SPHN</name>
<organism evidence="3 4">
    <name type="scientific">Pacificimonas flava</name>
    <dbReference type="NCBI Taxonomy" id="1234595"/>
    <lineage>
        <taxon>Bacteria</taxon>
        <taxon>Pseudomonadati</taxon>
        <taxon>Pseudomonadota</taxon>
        <taxon>Alphaproteobacteria</taxon>
        <taxon>Sphingomonadales</taxon>
        <taxon>Sphingosinicellaceae</taxon>
        <taxon>Pacificimonas</taxon>
    </lineage>
</organism>
<dbReference type="InterPro" id="IPR039261">
    <property type="entry name" value="FNR_nucleotide-bd"/>
</dbReference>
<sequence length="255" mass="27271">MMKRPEPRRLTVLETTRVTPNMHRVLLGGPGLTGFPPEQDGGYVKLRIPGEKTCVRTYTIRRQTEEALTLDFALHGEGAAAGPATSWALTAAPGDELEVGGPGPAKPLPPGRGPFLLCGDMTALPAISVNLEALSEDAVGRAVIEVQSEDDRQDIAAPSGMAIEWLINPSPGARPEVLDAAVRGAVRAAGGGDGTAYAWAACEFDAMRRLRQYLRAECGLGPDRLYISSYWKRGLIEDEHKVAKRTDAETDVVSA</sequence>
<evidence type="ECO:0000256" key="1">
    <source>
        <dbReference type="ARBA" id="ARBA00035644"/>
    </source>
</evidence>
<dbReference type="OrthoDB" id="9814826at2"/>
<accession>M2SBH4</accession>
<gene>
    <name evidence="3" type="ORF">C725_1765</name>
</gene>
<reference evidence="3 4" key="1">
    <citation type="journal article" date="2013" name="Genome Announc.">
        <title>Draft Genome Sequence of Strain JLT2015T, Belonging to the Family Sphingomonadaceae of the Alphaproteobacteria.</title>
        <authorList>
            <person name="Tang K."/>
            <person name="Liu K."/>
            <person name="Li S."/>
            <person name="Jiao N."/>
        </authorList>
    </citation>
    <scope>NUCLEOTIDE SEQUENCE [LARGE SCALE GENOMIC DNA]</scope>
    <source>
        <strain evidence="3 4">JLT2015</strain>
    </source>
</reference>
<keyword evidence="4" id="KW-1185">Reference proteome</keyword>
<dbReference type="PATRIC" id="fig|1234595.3.peg.1768"/>
<dbReference type="Gene3D" id="3.40.50.80">
    <property type="entry name" value="Nucleotide-binding domain of ferredoxin-NADP reductase (FNR) module"/>
    <property type="match status" value="1"/>
</dbReference>
<protein>
    <recommendedName>
        <fullName evidence="2">FAD-binding FR-type domain-containing protein</fullName>
    </recommendedName>
</protein>
<dbReference type="Pfam" id="PF08021">
    <property type="entry name" value="FAD_binding_9"/>
    <property type="match status" value="1"/>
</dbReference>
<dbReference type="EMBL" id="AMRV01000005">
    <property type="protein sequence ID" value="EMD82725.1"/>
    <property type="molecule type" value="Genomic_DNA"/>
</dbReference>
<evidence type="ECO:0000313" key="3">
    <source>
        <dbReference type="EMBL" id="EMD82725.1"/>
    </source>
</evidence>
<dbReference type="InterPro" id="IPR039374">
    <property type="entry name" value="SIP_fam"/>
</dbReference>
<dbReference type="InterPro" id="IPR017938">
    <property type="entry name" value="Riboflavin_synthase-like_b-brl"/>
</dbReference>
<evidence type="ECO:0000259" key="2">
    <source>
        <dbReference type="PROSITE" id="PS51384"/>
    </source>
</evidence>
<evidence type="ECO:0000313" key="4">
    <source>
        <dbReference type="Proteomes" id="UP000011717"/>
    </source>
</evidence>
<dbReference type="InterPro" id="IPR017927">
    <property type="entry name" value="FAD-bd_FR_type"/>
</dbReference>
<proteinExistence type="inferred from homology"/>
<dbReference type="Proteomes" id="UP000011717">
    <property type="component" value="Unassembled WGS sequence"/>
</dbReference>
<dbReference type="PROSITE" id="PS51384">
    <property type="entry name" value="FAD_FR"/>
    <property type="match status" value="1"/>
</dbReference>
<dbReference type="SUPFAM" id="SSF63380">
    <property type="entry name" value="Riboflavin synthase domain-like"/>
    <property type="match status" value="1"/>
</dbReference>